<dbReference type="InterPro" id="IPR053781">
    <property type="entry name" value="F-box_AtFBL13-like"/>
</dbReference>
<accession>A0AAD5J3P0</accession>
<dbReference type="InterPro" id="IPR001810">
    <property type="entry name" value="F-box_dom"/>
</dbReference>
<comment type="caution">
    <text evidence="2">The sequence shown here is derived from an EMBL/GenBank/DDBJ whole genome shotgun (WGS) entry which is preliminary data.</text>
</comment>
<dbReference type="Proteomes" id="UP001064489">
    <property type="component" value="Chromosome 3"/>
</dbReference>
<dbReference type="CDD" id="cd22160">
    <property type="entry name" value="F-box_AtFBL13-like"/>
    <property type="match status" value="1"/>
</dbReference>
<reference evidence="2" key="2">
    <citation type="submission" date="2023-02" db="EMBL/GenBank/DDBJ databases">
        <authorList>
            <person name="Swenson N.G."/>
            <person name="Wegrzyn J.L."/>
            <person name="Mcevoy S.L."/>
        </authorList>
    </citation>
    <scope>NUCLEOTIDE SEQUENCE</scope>
    <source>
        <strain evidence="2">91603</strain>
        <tissue evidence="2">Leaf</tissue>
    </source>
</reference>
<dbReference type="PROSITE" id="PS50181">
    <property type="entry name" value="FBOX"/>
    <property type="match status" value="1"/>
</dbReference>
<organism evidence="2 3">
    <name type="scientific">Acer negundo</name>
    <name type="common">Box elder</name>
    <dbReference type="NCBI Taxonomy" id="4023"/>
    <lineage>
        <taxon>Eukaryota</taxon>
        <taxon>Viridiplantae</taxon>
        <taxon>Streptophyta</taxon>
        <taxon>Embryophyta</taxon>
        <taxon>Tracheophyta</taxon>
        <taxon>Spermatophyta</taxon>
        <taxon>Magnoliopsida</taxon>
        <taxon>eudicotyledons</taxon>
        <taxon>Gunneridae</taxon>
        <taxon>Pentapetalae</taxon>
        <taxon>rosids</taxon>
        <taxon>malvids</taxon>
        <taxon>Sapindales</taxon>
        <taxon>Sapindaceae</taxon>
        <taxon>Hippocastanoideae</taxon>
        <taxon>Acereae</taxon>
        <taxon>Acer</taxon>
    </lineage>
</organism>
<dbReference type="InterPro" id="IPR036047">
    <property type="entry name" value="F-box-like_dom_sf"/>
</dbReference>
<dbReference type="PANTHER" id="PTHR34223:SF51">
    <property type="entry name" value="OS06G0556300 PROTEIN"/>
    <property type="match status" value="1"/>
</dbReference>
<dbReference type="EMBL" id="JAJSOW010000100">
    <property type="protein sequence ID" value="KAI9184932.1"/>
    <property type="molecule type" value="Genomic_DNA"/>
</dbReference>
<gene>
    <name evidence="2" type="ORF">LWI28_002593</name>
</gene>
<protein>
    <recommendedName>
        <fullName evidence="1">F-box domain-containing protein</fullName>
    </recommendedName>
</protein>
<keyword evidence="3" id="KW-1185">Reference proteome</keyword>
<feature type="domain" description="F-box" evidence="1">
    <location>
        <begin position="1"/>
        <end position="53"/>
    </location>
</feature>
<name>A0AAD5J3P0_ACENE</name>
<dbReference type="PANTHER" id="PTHR34223">
    <property type="entry name" value="OS11G0201299 PROTEIN"/>
    <property type="match status" value="1"/>
</dbReference>
<evidence type="ECO:0000313" key="2">
    <source>
        <dbReference type="EMBL" id="KAI9184932.1"/>
    </source>
</evidence>
<proteinExistence type="predicted"/>
<dbReference type="Gene3D" id="1.20.1280.50">
    <property type="match status" value="1"/>
</dbReference>
<dbReference type="InterPro" id="IPR053197">
    <property type="entry name" value="F-box_SCFL_complex_component"/>
</dbReference>
<sequence length="193" mass="22587">MDRISELPDYIIHHIMSYLSTQEATQTCVLSKRWNHLQTSFPILDFDLIYFEEKDLTTWRKERKTYNINEFIRFVDSSLLRLCEVKVSVQKFRLSMSVFDVEGVASLLDKWIELAVANELKGLDLIVQTTETSNYRMYSLPGTMVEELDFNVRTNKDRMYTLPGTLFSAKFVTTLKLSGCNLEHWSSLLHILL</sequence>
<dbReference type="AlphaFoldDB" id="A0AAD5J3P0"/>
<reference evidence="2" key="1">
    <citation type="journal article" date="2022" name="Plant J.">
        <title>Strategies of tolerance reflected in two North American maple genomes.</title>
        <authorList>
            <person name="McEvoy S.L."/>
            <person name="Sezen U.U."/>
            <person name="Trouern-Trend A."/>
            <person name="McMahon S.M."/>
            <person name="Schaberg P.G."/>
            <person name="Yang J."/>
            <person name="Wegrzyn J.L."/>
            <person name="Swenson N.G."/>
        </authorList>
    </citation>
    <scope>NUCLEOTIDE SEQUENCE</scope>
    <source>
        <strain evidence="2">91603</strain>
    </source>
</reference>
<evidence type="ECO:0000313" key="3">
    <source>
        <dbReference type="Proteomes" id="UP001064489"/>
    </source>
</evidence>
<dbReference type="Pfam" id="PF00646">
    <property type="entry name" value="F-box"/>
    <property type="match status" value="1"/>
</dbReference>
<evidence type="ECO:0000259" key="1">
    <source>
        <dbReference type="PROSITE" id="PS50181"/>
    </source>
</evidence>
<dbReference type="SUPFAM" id="SSF81383">
    <property type="entry name" value="F-box domain"/>
    <property type="match status" value="1"/>
</dbReference>